<dbReference type="SUPFAM" id="SSF55961">
    <property type="entry name" value="Bet v1-like"/>
    <property type="match status" value="1"/>
</dbReference>
<feature type="signal peptide" evidence="1">
    <location>
        <begin position="1"/>
        <end position="20"/>
    </location>
</feature>
<protein>
    <recommendedName>
        <fullName evidence="3">Coenzyme Q-binding protein COQ10 START domain-containing protein</fullName>
    </recommendedName>
</protein>
<dbReference type="PANTHER" id="PTHR31385:SF1">
    <property type="entry name" value="PUTATIVE (DUF220)-RELATED"/>
    <property type="match status" value="1"/>
</dbReference>
<gene>
    <name evidence="2" type="ORF">CCAE0312_LOCUS6744</name>
</gene>
<dbReference type="InterPro" id="IPR023393">
    <property type="entry name" value="START-like_dom_sf"/>
</dbReference>
<keyword evidence="1" id="KW-0732">Signal</keyword>
<dbReference type="Gene3D" id="3.30.530.20">
    <property type="match status" value="1"/>
</dbReference>
<organism evidence="2">
    <name type="scientific">Compsopogon caeruleus</name>
    <dbReference type="NCBI Taxonomy" id="31354"/>
    <lineage>
        <taxon>Eukaryota</taxon>
        <taxon>Rhodophyta</taxon>
        <taxon>Compsopogonophyceae</taxon>
        <taxon>Compsopogonales</taxon>
        <taxon>Compsopogonaceae</taxon>
        <taxon>Compsopogon</taxon>
    </lineage>
</organism>
<feature type="chain" id="PRO_5030861333" description="Coenzyme Q-binding protein COQ10 START domain-containing protein" evidence="1">
    <location>
        <begin position="21"/>
        <end position="211"/>
    </location>
</feature>
<sequence length="211" mass="24118">MDSSMLLSLYPLIFCHGSFSSICGIPELDLNQLTPMKAPISRKVVKDVGYRQVVDLYQEGKWRFLMFSGTFPVHLRVVQDRREKRVTFDLTEGGFMKKFSGSWTIQPIERPRVVDDRADSRTWHSRLQKKLQDEVRSRLLRRKRESLVTLEHAMQLSVTPPGPLARLVRGIATSVCCNIVKELQAEAKNVSDGSPTHPWFGHGLRVSTTRP</sequence>
<reference evidence="2" key="1">
    <citation type="submission" date="2021-01" db="EMBL/GenBank/DDBJ databases">
        <authorList>
            <person name="Corre E."/>
            <person name="Pelletier E."/>
            <person name="Niang G."/>
            <person name="Scheremetjew M."/>
            <person name="Finn R."/>
            <person name="Kale V."/>
            <person name="Holt S."/>
            <person name="Cochrane G."/>
            <person name="Meng A."/>
            <person name="Brown T."/>
            <person name="Cohen L."/>
        </authorList>
    </citation>
    <scope>NUCLEOTIDE SEQUENCE</scope>
    <source>
        <strain evidence="2">SAG 36.94</strain>
    </source>
</reference>
<dbReference type="PANTHER" id="PTHR31385">
    <property type="entry name" value="PUTATIVE (DUF220)-RELATED"/>
    <property type="match status" value="1"/>
</dbReference>
<dbReference type="AlphaFoldDB" id="A0A7S1XFP0"/>
<name>A0A7S1XFP0_9RHOD</name>
<evidence type="ECO:0000256" key="1">
    <source>
        <dbReference type="SAM" id="SignalP"/>
    </source>
</evidence>
<evidence type="ECO:0000313" key="2">
    <source>
        <dbReference type="EMBL" id="CAD9234654.1"/>
    </source>
</evidence>
<evidence type="ECO:0008006" key="3">
    <source>
        <dbReference type="Google" id="ProtNLM"/>
    </source>
</evidence>
<accession>A0A7S1XFP0</accession>
<dbReference type="EMBL" id="HBGH01012157">
    <property type="protein sequence ID" value="CAD9234654.1"/>
    <property type="molecule type" value="Transcribed_RNA"/>
</dbReference>
<proteinExistence type="predicted"/>